<name>W9S623_9ROSA</name>
<sequence>MLGSAWGGSCTFNGDAEHEAGSDRVLVLAQQEGDGPPHEDSAEEDASLGHLAKAHRLRSSPAGGGEPVLAGSDDSSSDSIPSSSSSPVESPPAVS</sequence>
<dbReference type="Proteomes" id="UP000030645">
    <property type="component" value="Unassembled WGS sequence"/>
</dbReference>
<feature type="compositionally biased region" description="Low complexity" evidence="1">
    <location>
        <begin position="72"/>
        <end position="95"/>
    </location>
</feature>
<reference evidence="3" key="1">
    <citation type="submission" date="2013-01" db="EMBL/GenBank/DDBJ databases">
        <title>Draft Genome Sequence of a Mulberry Tree, Morus notabilis C.K. Schneid.</title>
        <authorList>
            <person name="He N."/>
            <person name="Zhao S."/>
        </authorList>
    </citation>
    <scope>NUCLEOTIDE SEQUENCE</scope>
</reference>
<evidence type="ECO:0000313" key="2">
    <source>
        <dbReference type="EMBL" id="EXC17245.1"/>
    </source>
</evidence>
<dbReference type="EMBL" id="KE345811">
    <property type="protein sequence ID" value="EXC17245.1"/>
    <property type="molecule type" value="Genomic_DNA"/>
</dbReference>
<protein>
    <submittedName>
        <fullName evidence="2">Uncharacterized protein</fullName>
    </submittedName>
</protein>
<proteinExistence type="predicted"/>
<evidence type="ECO:0000313" key="3">
    <source>
        <dbReference type="Proteomes" id="UP000030645"/>
    </source>
</evidence>
<feature type="region of interest" description="Disordered" evidence="1">
    <location>
        <begin position="1"/>
        <end position="95"/>
    </location>
</feature>
<evidence type="ECO:0000256" key="1">
    <source>
        <dbReference type="SAM" id="MobiDB-lite"/>
    </source>
</evidence>
<accession>W9S623</accession>
<organism evidence="2 3">
    <name type="scientific">Morus notabilis</name>
    <dbReference type="NCBI Taxonomy" id="981085"/>
    <lineage>
        <taxon>Eukaryota</taxon>
        <taxon>Viridiplantae</taxon>
        <taxon>Streptophyta</taxon>
        <taxon>Embryophyta</taxon>
        <taxon>Tracheophyta</taxon>
        <taxon>Spermatophyta</taxon>
        <taxon>Magnoliopsida</taxon>
        <taxon>eudicotyledons</taxon>
        <taxon>Gunneridae</taxon>
        <taxon>Pentapetalae</taxon>
        <taxon>rosids</taxon>
        <taxon>fabids</taxon>
        <taxon>Rosales</taxon>
        <taxon>Moraceae</taxon>
        <taxon>Moreae</taxon>
        <taxon>Morus</taxon>
    </lineage>
</organism>
<keyword evidence="3" id="KW-1185">Reference proteome</keyword>
<dbReference type="AlphaFoldDB" id="W9S623"/>
<gene>
    <name evidence="2" type="ORF">L484_027432</name>
</gene>